<dbReference type="InterPro" id="IPR017853">
    <property type="entry name" value="GH"/>
</dbReference>
<dbReference type="OrthoDB" id="9800780at2"/>
<dbReference type="PROSITE" id="PS51904">
    <property type="entry name" value="GLYCOSYL_HYDROL_F25_2"/>
    <property type="match status" value="1"/>
</dbReference>
<dbReference type="GO" id="GO:0003796">
    <property type="term" value="F:lysozyme activity"/>
    <property type="evidence" value="ECO:0007669"/>
    <property type="project" value="InterPro"/>
</dbReference>
<proteinExistence type="inferred from homology"/>
<evidence type="ECO:0000313" key="4">
    <source>
        <dbReference type="EMBL" id="RDY25749.1"/>
    </source>
</evidence>
<dbReference type="SMART" id="SM00641">
    <property type="entry name" value="Glyco_25"/>
    <property type="match status" value="1"/>
</dbReference>
<dbReference type="Gene3D" id="3.20.20.80">
    <property type="entry name" value="Glycosidases"/>
    <property type="match status" value="1"/>
</dbReference>
<sequence>MQNNNLKNLTGINISKLNSYIDFEKIKKRNIDIVYIKATEGHVYIDPCFEINALNANKSSLLVGFYHVFRPSTEELAFKQARHFVNTIKNYPCDCKVALNIENASNLTSSKITTLCNIFLNEIKNLSNLDGVIYTTTNFIERNLKKSLSMYPLWVIQETNRSFIDNGIWNSWIGYQYFDKKVIDGLTGHAYLSDFTSEILLS</sequence>
<reference evidence="4 5" key="1">
    <citation type="journal article" date="2017" name="Genome Announc.">
        <title>Draft Genome Sequence of Romboutsia weinsteinii sp. nov. Strain CCRI-19649(T) Isolated from Surface Water.</title>
        <authorList>
            <person name="Maheux A.F."/>
            <person name="Boudreau D.K."/>
            <person name="Berube E."/>
            <person name="Boissinot M."/>
            <person name="Cantin P."/>
            <person name="Raymond F."/>
            <person name="Corbeil J."/>
            <person name="Omar R.F."/>
            <person name="Bergeron M.G."/>
        </authorList>
    </citation>
    <scope>NUCLEOTIDE SEQUENCE [LARGE SCALE GENOMIC DNA]</scope>
    <source>
        <strain evidence="4 5">CCRI-19649</strain>
    </source>
</reference>
<dbReference type="Pfam" id="PF01183">
    <property type="entry name" value="Glyco_hydro_25"/>
    <property type="match status" value="1"/>
</dbReference>
<dbReference type="GO" id="GO:0009253">
    <property type="term" value="P:peptidoglycan catabolic process"/>
    <property type="evidence" value="ECO:0007669"/>
    <property type="project" value="InterPro"/>
</dbReference>
<dbReference type="InterPro" id="IPR018077">
    <property type="entry name" value="Glyco_hydro_fam25_subgr"/>
</dbReference>
<dbReference type="EMBL" id="NOJY02000049">
    <property type="protein sequence ID" value="RDY25749.1"/>
    <property type="molecule type" value="Genomic_DNA"/>
</dbReference>
<dbReference type="GO" id="GO:0016052">
    <property type="term" value="P:carbohydrate catabolic process"/>
    <property type="evidence" value="ECO:0007669"/>
    <property type="project" value="TreeGrafter"/>
</dbReference>
<dbReference type="Proteomes" id="UP000215694">
    <property type="component" value="Unassembled WGS sequence"/>
</dbReference>
<evidence type="ECO:0008006" key="6">
    <source>
        <dbReference type="Google" id="ProtNLM"/>
    </source>
</evidence>
<evidence type="ECO:0000256" key="3">
    <source>
        <dbReference type="ARBA" id="ARBA00023295"/>
    </source>
</evidence>
<gene>
    <name evidence="4" type="ORF">CHL78_016565</name>
</gene>
<organism evidence="4 5">
    <name type="scientific">Romboutsia weinsteinii</name>
    <dbReference type="NCBI Taxonomy" id="2020949"/>
    <lineage>
        <taxon>Bacteria</taxon>
        <taxon>Bacillati</taxon>
        <taxon>Bacillota</taxon>
        <taxon>Clostridia</taxon>
        <taxon>Peptostreptococcales</taxon>
        <taxon>Peptostreptococcaceae</taxon>
        <taxon>Romboutsia</taxon>
    </lineage>
</organism>
<dbReference type="AlphaFoldDB" id="A0A371IZ46"/>
<evidence type="ECO:0000256" key="1">
    <source>
        <dbReference type="ARBA" id="ARBA00010646"/>
    </source>
</evidence>
<keyword evidence="5" id="KW-1185">Reference proteome</keyword>
<dbReference type="SUPFAM" id="SSF51445">
    <property type="entry name" value="(Trans)glycosidases"/>
    <property type="match status" value="1"/>
</dbReference>
<evidence type="ECO:0000256" key="2">
    <source>
        <dbReference type="ARBA" id="ARBA00022801"/>
    </source>
</evidence>
<dbReference type="RefSeq" id="WP_094369079.1">
    <property type="nucleotide sequence ID" value="NZ_NOJY02000049.1"/>
</dbReference>
<dbReference type="PANTHER" id="PTHR34135">
    <property type="entry name" value="LYSOZYME"/>
    <property type="match status" value="1"/>
</dbReference>
<comment type="similarity">
    <text evidence="1">Belongs to the glycosyl hydrolase 25 family.</text>
</comment>
<keyword evidence="2" id="KW-0378">Hydrolase</keyword>
<evidence type="ECO:0000313" key="5">
    <source>
        <dbReference type="Proteomes" id="UP000215694"/>
    </source>
</evidence>
<accession>A0A371IZ46</accession>
<name>A0A371IZ46_9FIRM</name>
<protein>
    <recommendedName>
        <fullName evidence="6">Lysozyme</fullName>
    </recommendedName>
</protein>
<dbReference type="InterPro" id="IPR002053">
    <property type="entry name" value="Glyco_hydro_25"/>
</dbReference>
<keyword evidence="3" id="KW-0326">Glycosidase</keyword>
<comment type="caution">
    <text evidence="4">The sequence shown here is derived from an EMBL/GenBank/DDBJ whole genome shotgun (WGS) entry which is preliminary data.</text>
</comment>
<dbReference type="GO" id="GO:0016998">
    <property type="term" value="P:cell wall macromolecule catabolic process"/>
    <property type="evidence" value="ECO:0007669"/>
    <property type="project" value="InterPro"/>
</dbReference>
<dbReference type="PANTHER" id="PTHR34135:SF2">
    <property type="entry name" value="LYSOZYME"/>
    <property type="match status" value="1"/>
</dbReference>